<evidence type="ECO:0000313" key="4">
    <source>
        <dbReference type="Proteomes" id="UP001634007"/>
    </source>
</evidence>
<dbReference type="InterPro" id="IPR000089">
    <property type="entry name" value="Biotin_lipoyl"/>
</dbReference>
<dbReference type="PANTHER" id="PTHR47597:SF1">
    <property type="entry name" value="IS A MEMBER OF THE PF|00364 BIOTIN-REQUIRING ENZYMES FAMILY-RELATED"/>
    <property type="match status" value="1"/>
</dbReference>
<dbReference type="EMBL" id="JBJKBG010000006">
    <property type="protein sequence ID" value="KAL3735325.1"/>
    <property type="molecule type" value="Genomic_DNA"/>
</dbReference>
<evidence type="ECO:0000313" key="3">
    <source>
        <dbReference type="EMBL" id="KAL3735325.1"/>
    </source>
</evidence>
<comment type="caution">
    <text evidence="3">The sequence shown here is derived from an EMBL/GenBank/DDBJ whole genome shotgun (WGS) entry which is preliminary data.</text>
</comment>
<gene>
    <name evidence="3" type="ORF">ACJRO7_024452</name>
</gene>
<dbReference type="CDD" id="cd06850">
    <property type="entry name" value="biotinyl_domain"/>
    <property type="match status" value="1"/>
</dbReference>
<feature type="domain" description="Lipoyl-binding" evidence="2">
    <location>
        <begin position="204"/>
        <end position="256"/>
    </location>
</feature>
<dbReference type="PANTHER" id="PTHR47597">
    <property type="entry name" value="IS A MEMBER OF THE PF|00364 BIOTIN-REQUIRING ENZYMES FAMILY-RELATED"/>
    <property type="match status" value="1"/>
</dbReference>
<reference evidence="3 4" key="1">
    <citation type="submission" date="2024-11" db="EMBL/GenBank/DDBJ databases">
        <title>Chromosome-level genome assembly of Eucalyptus globulus Labill. provides insights into its genome evolution.</title>
        <authorList>
            <person name="Li X."/>
        </authorList>
    </citation>
    <scope>NUCLEOTIDE SEQUENCE [LARGE SCALE GENOMIC DNA]</scope>
    <source>
        <strain evidence="3">CL2024</strain>
        <tissue evidence="3">Fresh tender leaves</tissue>
    </source>
</reference>
<accession>A0ABD3K5X7</accession>
<sequence>MASGTLGTSRVNISNLNFNIARVGEAHQSNLRITWIVHNLQNHAGLRISSTTDDQWRIYCTSSSGSQHGSNTSGFTRRHTPDLSEVGSLITGICKASSVEEIEIKLSGFQLYLARNPTRKTTTLPPSPQLHAPPKADATPEEHVASASLPKTSLAITKSIFSISRWQITLKKAVNEGLFVLQSPRVGFFKRSRTIKGKRAPPACKERQIVKEGQVVCYIDQLGGEMPIKADVSGEVIKILLEDGDPVGYEDALITILPYSPEIKMLQ</sequence>
<dbReference type="Proteomes" id="UP001634007">
    <property type="component" value="Unassembled WGS sequence"/>
</dbReference>
<keyword evidence="4" id="KW-1185">Reference proteome</keyword>
<proteinExistence type="predicted"/>
<dbReference type="Pfam" id="PF00364">
    <property type="entry name" value="Biotin_lipoyl"/>
    <property type="match status" value="1"/>
</dbReference>
<feature type="region of interest" description="Disordered" evidence="1">
    <location>
        <begin position="120"/>
        <end position="142"/>
    </location>
</feature>
<dbReference type="InterPro" id="IPR011053">
    <property type="entry name" value="Single_hybrid_motif"/>
</dbReference>
<dbReference type="Gene3D" id="2.40.50.100">
    <property type="match status" value="1"/>
</dbReference>
<dbReference type="SUPFAM" id="SSF51230">
    <property type="entry name" value="Single hybrid motif"/>
    <property type="match status" value="1"/>
</dbReference>
<dbReference type="InterPro" id="IPR053217">
    <property type="entry name" value="ACC_Biotin_Carrier"/>
</dbReference>
<evidence type="ECO:0000256" key="1">
    <source>
        <dbReference type="SAM" id="MobiDB-lite"/>
    </source>
</evidence>
<protein>
    <recommendedName>
        <fullName evidence="2">Lipoyl-binding domain-containing protein</fullName>
    </recommendedName>
</protein>
<dbReference type="AlphaFoldDB" id="A0ABD3K5X7"/>
<name>A0ABD3K5X7_EUCGL</name>
<organism evidence="3 4">
    <name type="scientific">Eucalyptus globulus</name>
    <name type="common">Tasmanian blue gum</name>
    <dbReference type="NCBI Taxonomy" id="34317"/>
    <lineage>
        <taxon>Eukaryota</taxon>
        <taxon>Viridiplantae</taxon>
        <taxon>Streptophyta</taxon>
        <taxon>Embryophyta</taxon>
        <taxon>Tracheophyta</taxon>
        <taxon>Spermatophyta</taxon>
        <taxon>Magnoliopsida</taxon>
        <taxon>eudicotyledons</taxon>
        <taxon>Gunneridae</taxon>
        <taxon>Pentapetalae</taxon>
        <taxon>rosids</taxon>
        <taxon>malvids</taxon>
        <taxon>Myrtales</taxon>
        <taxon>Myrtaceae</taxon>
        <taxon>Myrtoideae</taxon>
        <taxon>Eucalypteae</taxon>
        <taxon>Eucalyptus</taxon>
    </lineage>
</organism>
<evidence type="ECO:0000259" key="2">
    <source>
        <dbReference type="Pfam" id="PF00364"/>
    </source>
</evidence>